<feature type="domain" description="Porphobilinogen deaminase C-terminal" evidence="10">
    <location>
        <begin position="242"/>
        <end position="312"/>
    </location>
</feature>
<dbReference type="Proteomes" id="UP000319210">
    <property type="component" value="Unassembled WGS sequence"/>
</dbReference>
<protein>
    <recommendedName>
        <fullName evidence="4 8">Hydroxymethylbilane synthase</fullName>
        <ecNumber evidence="4 8">2.5.1.61</ecNumber>
    </recommendedName>
</protein>
<feature type="domain" description="Porphobilinogen deaminase N-terminal" evidence="9">
    <location>
        <begin position="9"/>
        <end position="225"/>
    </location>
</feature>
<dbReference type="NCBIfam" id="TIGR00212">
    <property type="entry name" value="hemC"/>
    <property type="match status" value="1"/>
</dbReference>
<accession>A0A4Y3R5D6</accession>
<proteinExistence type="inferred from homology"/>
<dbReference type="Gene3D" id="3.40.190.10">
    <property type="entry name" value="Periplasmic binding protein-like II"/>
    <property type="match status" value="2"/>
</dbReference>
<dbReference type="EC" id="2.5.1.61" evidence="4 8"/>
<dbReference type="InterPro" id="IPR022418">
    <property type="entry name" value="Porphobilinogen_deaminase_C"/>
</dbReference>
<evidence type="ECO:0000259" key="10">
    <source>
        <dbReference type="Pfam" id="PF03900"/>
    </source>
</evidence>
<comment type="similarity">
    <text evidence="3">Belongs to the HMBS family.</text>
</comment>
<comment type="function">
    <text evidence="2">Tetrapolymerization of the monopyrrole PBG into the hydroxymethylbilane pre-uroporphyrinogen in several discrete steps.</text>
</comment>
<dbReference type="SUPFAM" id="SSF53850">
    <property type="entry name" value="Periplasmic binding protein-like II"/>
    <property type="match status" value="1"/>
</dbReference>
<evidence type="ECO:0000259" key="9">
    <source>
        <dbReference type="Pfam" id="PF01379"/>
    </source>
</evidence>
<comment type="cofactor">
    <cofactor evidence="1">
        <name>dipyrromethane</name>
        <dbReference type="ChEBI" id="CHEBI:60342"/>
    </cofactor>
</comment>
<dbReference type="PANTHER" id="PTHR11557">
    <property type="entry name" value="PORPHOBILINOGEN DEAMINASE"/>
    <property type="match status" value="1"/>
</dbReference>
<dbReference type="AlphaFoldDB" id="A0A4Y3R5D6"/>
<dbReference type="Pfam" id="PF01379">
    <property type="entry name" value="Porphobil_deam"/>
    <property type="match status" value="1"/>
</dbReference>
<dbReference type="GO" id="GO:0004418">
    <property type="term" value="F:hydroxymethylbilane synthase activity"/>
    <property type="evidence" value="ECO:0007669"/>
    <property type="project" value="UniProtKB-UniRule"/>
</dbReference>
<dbReference type="InterPro" id="IPR000860">
    <property type="entry name" value="HemC"/>
</dbReference>
<evidence type="ECO:0000256" key="7">
    <source>
        <dbReference type="ARBA" id="ARBA00048169"/>
    </source>
</evidence>
<dbReference type="Pfam" id="PF03900">
    <property type="entry name" value="Porphobil_deamC"/>
    <property type="match status" value="1"/>
</dbReference>
<dbReference type="SUPFAM" id="SSF54782">
    <property type="entry name" value="Porphobilinogen deaminase (hydroxymethylbilane synthase), C-terminal domain"/>
    <property type="match status" value="1"/>
</dbReference>
<comment type="catalytic activity">
    <reaction evidence="7">
        <text>4 porphobilinogen + H2O = hydroxymethylbilane + 4 NH4(+)</text>
        <dbReference type="Rhea" id="RHEA:13185"/>
        <dbReference type="ChEBI" id="CHEBI:15377"/>
        <dbReference type="ChEBI" id="CHEBI:28938"/>
        <dbReference type="ChEBI" id="CHEBI:57845"/>
        <dbReference type="ChEBI" id="CHEBI:58126"/>
        <dbReference type="EC" id="2.5.1.61"/>
    </reaction>
</comment>
<dbReference type="PRINTS" id="PR00151">
    <property type="entry name" value="PORPHBDMNASE"/>
</dbReference>
<dbReference type="GO" id="GO:0006783">
    <property type="term" value="P:heme biosynthetic process"/>
    <property type="evidence" value="ECO:0007669"/>
    <property type="project" value="TreeGrafter"/>
</dbReference>
<comment type="caution">
    <text evidence="11">The sequence shown here is derived from an EMBL/GenBank/DDBJ whole genome shotgun (WGS) entry which is preliminary data.</text>
</comment>
<keyword evidence="5" id="KW-0808">Transferase</keyword>
<dbReference type="RefSeq" id="WP_030890440.1">
    <property type="nucleotide sequence ID" value="NZ_BJMM01000037.1"/>
</dbReference>
<keyword evidence="6" id="KW-0627">Porphyrin biosynthesis</keyword>
<evidence type="ECO:0000313" key="12">
    <source>
        <dbReference type="Proteomes" id="UP000319210"/>
    </source>
</evidence>
<dbReference type="InterPro" id="IPR022417">
    <property type="entry name" value="Porphobilin_deaminase_N"/>
</dbReference>
<sequence>MSEFSDRPLRVGGRASAMALAQTEHVSRLLARLEPGLRTETVATSTEADRWPGELSRLGGKGLFVKAIDEQLRRGEVDLAVHCLKDVPGDQPLPEGLTLAAVLPRADARDVLVVPAGSAVTSPGELPAGATLATSSVRRRAQLLAARPDLEIVPVRGAVGSRLEKLDGARAGLRADGLVLARAGLERLGLTGRIVHHFGVEGRADGIVPAVGAGVLALQCRADDVPVTRLLARLDDPRTRAEASAERALLRGLRGHCNSPIAGHCTTEPDGRRTLRGLVFSPDGGRFVRAAASRGPEADPAALGTEVCAELLRQGARELIDSVQPG</sequence>
<dbReference type="GO" id="GO:0005737">
    <property type="term" value="C:cytoplasm"/>
    <property type="evidence" value="ECO:0007669"/>
    <property type="project" value="UniProtKB-UniRule"/>
</dbReference>
<dbReference type="Gene3D" id="3.30.160.40">
    <property type="entry name" value="Porphobilinogen deaminase, C-terminal domain"/>
    <property type="match status" value="1"/>
</dbReference>
<evidence type="ECO:0000256" key="2">
    <source>
        <dbReference type="ARBA" id="ARBA00002869"/>
    </source>
</evidence>
<organism evidence="11 12">
    <name type="scientific">Streptomyces cacaoi</name>
    <dbReference type="NCBI Taxonomy" id="1898"/>
    <lineage>
        <taxon>Bacteria</taxon>
        <taxon>Bacillati</taxon>
        <taxon>Actinomycetota</taxon>
        <taxon>Actinomycetes</taxon>
        <taxon>Kitasatosporales</taxon>
        <taxon>Streptomycetaceae</taxon>
        <taxon>Streptomyces</taxon>
    </lineage>
</organism>
<dbReference type="PANTHER" id="PTHR11557:SF0">
    <property type="entry name" value="PORPHOBILINOGEN DEAMINASE"/>
    <property type="match status" value="1"/>
</dbReference>
<gene>
    <name evidence="11" type="primary">hemC2</name>
    <name evidence="11" type="ORF">SCA03_53630</name>
</gene>
<dbReference type="PROSITE" id="PS00533">
    <property type="entry name" value="PORPHOBILINOGEN_DEAM"/>
    <property type="match status" value="1"/>
</dbReference>
<evidence type="ECO:0000256" key="1">
    <source>
        <dbReference type="ARBA" id="ARBA00001916"/>
    </source>
</evidence>
<evidence type="ECO:0000256" key="8">
    <source>
        <dbReference type="NCBIfam" id="TIGR00212"/>
    </source>
</evidence>
<evidence type="ECO:0000256" key="5">
    <source>
        <dbReference type="ARBA" id="ARBA00022679"/>
    </source>
</evidence>
<dbReference type="InterPro" id="IPR036803">
    <property type="entry name" value="Porphobilinogen_deaminase_C_sf"/>
</dbReference>
<evidence type="ECO:0000313" key="11">
    <source>
        <dbReference type="EMBL" id="GEB52812.1"/>
    </source>
</evidence>
<dbReference type="InterPro" id="IPR022419">
    <property type="entry name" value="Porphobilin_deaminase_cofac_BS"/>
</dbReference>
<dbReference type="EMBL" id="BJMM01000037">
    <property type="protein sequence ID" value="GEB52812.1"/>
    <property type="molecule type" value="Genomic_DNA"/>
</dbReference>
<dbReference type="PIRSF" id="PIRSF001438">
    <property type="entry name" value="4pyrrol_synth_OHMeBilane_synth"/>
    <property type="match status" value="1"/>
</dbReference>
<evidence type="ECO:0000256" key="3">
    <source>
        <dbReference type="ARBA" id="ARBA00005638"/>
    </source>
</evidence>
<evidence type="ECO:0000256" key="4">
    <source>
        <dbReference type="ARBA" id="ARBA00012655"/>
    </source>
</evidence>
<name>A0A4Y3R5D6_STRCI</name>
<evidence type="ECO:0000256" key="6">
    <source>
        <dbReference type="ARBA" id="ARBA00023244"/>
    </source>
</evidence>
<keyword evidence="12" id="KW-1185">Reference proteome</keyword>
<reference evidence="11 12" key="1">
    <citation type="submission" date="2019-06" db="EMBL/GenBank/DDBJ databases">
        <title>Whole genome shotgun sequence of Streptomyces cacaoi subsp. cacaoi NBRC 12748.</title>
        <authorList>
            <person name="Hosoyama A."/>
            <person name="Uohara A."/>
            <person name="Ohji S."/>
            <person name="Ichikawa N."/>
        </authorList>
    </citation>
    <scope>NUCLEOTIDE SEQUENCE [LARGE SCALE GENOMIC DNA]</scope>
    <source>
        <strain evidence="11 12">NBRC 12748</strain>
    </source>
</reference>